<protein>
    <submittedName>
        <fullName evidence="2">Uncharacterized protein</fullName>
    </submittedName>
</protein>
<keyword evidence="1" id="KW-0472">Membrane</keyword>
<dbReference type="Proteomes" id="UP001633002">
    <property type="component" value="Unassembled WGS sequence"/>
</dbReference>
<feature type="transmembrane region" description="Helical" evidence="1">
    <location>
        <begin position="17"/>
        <end position="34"/>
    </location>
</feature>
<evidence type="ECO:0000313" key="2">
    <source>
        <dbReference type="EMBL" id="KAL3677130.1"/>
    </source>
</evidence>
<organism evidence="2 3">
    <name type="scientific">Riccia sorocarpa</name>
    <dbReference type="NCBI Taxonomy" id="122646"/>
    <lineage>
        <taxon>Eukaryota</taxon>
        <taxon>Viridiplantae</taxon>
        <taxon>Streptophyta</taxon>
        <taxon>Embryophyta</taxon>
        <taxon>Marchantiophyta</taxon>
        <taxon>Marchantiopsida</taxon>
        <taxon>Marchantiidae</taxon>
        <taxon>Marchantiales</taxon>
        <taxon>Ricciaceae</taxon>
        <taxon>Riccia</taxon>
    </lineage>
</organism>
<keyword evidence="3" id="KW-1185">Reference proteome</keyword>
<evidence type="ECO:0000313" key="3">
    <source>
        <dbReference type="Proteomes" id="UP001633002"/>
    </source>
</evidence>
<proteinExistence type="predicted"/>
<reference evidence="2 3" key="1">
    <citation type="submission" date="2024-09" db="EMBL/GenBank/DDBJ databases">
        <title>Chromosome-scale assembly of Riccia sorocarpa.</title>
        <authorList>
            <person name="Paukszto L."/>
        </authorList>
    </citation>
    <scope>NUCLEOTIDE SEQUENCE [LARGE SCALE GENOMIC DNA]</scope>
    <source>
        <strain evidence="2">LP-2024</strain>
        <tissue evidence="2">Aerial parts of the thallus</tissue>
    </source>
</reference>
<dbReference type="AlphaFoldDB" id="A0ABD3GD88"/>
<accession>A0ABD3GD88</accession>
<keyword evidence="1" id="KW-1133">Transmembrane helix</keyword>
<dbReference type="EMBL" id="JBJQOH010000008">
    <property type="protein sequence ID" value="KAL3677130.1"/>
    <property type="molecule type" value="Genomic_DNA"/>
</dbReference>
<evidence type="ECO:0000256" key="1">
    <source>
        <dbReference type="SAM" id="Phobius"/>
    </source>
</evidence>
<name>A0ABD3GD88_9MARC</name>
<gene>
    <name evidence="2" type="ORF">R1sor_027078</name>
</gene>
<sequence>MSSIVEEYLWQAARKKWIVAIVAITLLPVFLPVVLIFSVILLTSALPLICGIAAVYYLQKYARVLIPFHLAAADSAATVYYLQKYARVHSELEKDRLFAGVAGGVQARSLAKNFLEFDRLYDGKPGKKANPGVYPTRVFESKDRLHSQQYRTSVAGVRELWDRSLSKDFLDFDLLCEGQPGKMKSRSAAPVYRTGVFESDDQLHTGRCSIGAGKSSSLQADPHALGQANLAKLRHELRSLHKVHDERIQEQLKRESKAVKIAVCNRETRDSPLTSKVEYSSRIGQLNPRPGATA</sequence>
<keyword evidence="1" id="KW-0812">Transmembrane</keyword>
<comment type="caution">
    <text evidence="2">The sequence shown here is derived from an EMBL/GenBank/DDBJ whole genome shotgun (WGS) entry which is preliminary data.</text>
</comment>